<name>A0A6S7H6M2_PARCT</name>
<dbReference type="GO" id="GO:0033754">
    <property type="term" value="F:indoleamine 2,3-dioxygenase activity"/>
    <property type="evidence" value="ECO:0007669"/>
    <property type="project" value="TreeGrafter"/>
</dbReference>
<dbReference type="OrthoDB" id="10262710at2759"/>
<dbReference type="PANTHER" id="PTHR28657">
    <property type="entry name" value="INDOLEAMINE 2,3-DIOXYGENASE"/>
    <property type="match status" value="1"/>
</dbReference>
<keyword evidence="3 4" id="KW-0408">Iron</keyword>
<evidence type="ECO:0000256" key="3">
    <source>
        <dbReference type="ARBA" id="ARBA00023004"/>
    </source>
</evidence>
<keyword evidence="4" id="KW-0349">Heme</keyword>
<proteinExistence type="inferred from homology"/>
<dbReference type="GO" id="GO:0019441">
    <property type="term" value="P:L-tryptophan catabolic process to kynurenine"/>
    <property type="evidence" value="ECO:0007669"/>
    <property type="project" value="InterPro"/>
</dbReference>
<dbReference type="GO" id="GO:0034354">
    <property type="term" value="P:'de novo' NAD+ biosynthetic process from L-tryptophan"/>
    <property type="evidence" value="ECO:0007669"/>
    <property type="project" value="TreeGrafter"/>
</dbReference>
<comment type="caution">
    <text evidence="5">The sequence shown here is derived from an EMBL/GenBank/DDBJ whole genome shotgun (WGS) entry which is preliminary data.</text>
</comment>
<reference evidence="5" key="1">
    <citation type="submission" date="2020-04" db="EMBL/GenBank/DDBJ databases">
        <authorList>
            <person name="Alioto T."/>
            <person name="Alioto T."/>
            <person name="Gomez Garrido J."/>
        </authorList>
    </citation>
    <scope>NUCLEOTIDE SEQUENCE</scope>
    <source>
        <strain evidence="5">A484AB</strain>
    </source>
</reference>
<evidence type="ECO:0000256" key="2">
    <source>
        <dbReference type="ARBA" id="ARBA00022723"/>
    </source>
</evidence>
<dbReference type="PANTHER" id="PTHR28657:SF5">
    <property type="entry name" value="INDOLEAMINE 2,3-DIOXYGENASE"/>
    <property type="match status" value="1"/>
</dbReference>
<evidence type="ECO:0000256" key="1">
    <source>
        <dbReference type="ARBA" id="ARBA00007119"/>
    </source>
</evidence>
<dbReference type="AlphaFoldDB" id="A0A6S7H6M2"/>
<keyword evidence="2 4" id="KW-0479">Metal-binding</keyword>
<accession>A0A6S7H6M2</accession>
<dbReference type="Gene3D" id="1.20.58.480">
    <property type="match status" value="1"/>
</dbReference>
<gene>
    <name evidence="5" type="ORF">PACLA_8A061158</name>
</gene>
<evidence type="ECO:0000313" key="6">
    <source>
        <dbReference type="Proteomes" id="UP001152795"/>
    </source>
</evidence>
<dbReference type="InterPro" id="IPR000898">
    <property type="entry name" value="Indolamine_dOase"/>
</dbReference>
<feature type="binding site" description="proximal binding residue" evidence="4">
    <location>
        <position position="363"/>
    </location>
    <ligand>
        <name>heme b</name>
        <dbReference type="ChEBI" id="CHEBI:60344"/>
    </ligand>
    <ligandPart>
        <name>Fe</name>
        <dbReference type="ChEBI" id="CHEBI:18248"/>
    </ligandPart>
</feature>
<dbReference type="InterPro" id="IPR037217">
    <property type="entry name" value="Trp/Indoleamine_2_3_dOase-like"/>
</dbReference>
<dbReference type="SUPFAM" id="SSF140959">
    <property type="entry name" value="Indolic compounds 2,3-dioxygenase-like"/>
    <property type="match status" value="1"/>
</dbReference>
<keyword evidence="6" id="KW-1185">Reference proteome</keyword>
<sequence>MAKSKFDFYMDCELLIEAEKDWIKSVLEQYRVSYTRGFIPDEDPLLEFKDPYFSPWDEIVKDLAHLIQCGKLREAVENMPLLDHTKLGGEQDWDRANLVLSAIGNGYVWQNGEDDPVKVIPKCLAVPWVSVAEHSGACPVIGHWNGMLNNWRIKDKTRPLDIDNIDTQFVFTGSKDEFWFCAVTWQLELHAVPGIKSVVAAQKAVTDNNYELLQSCLVTIRKTIEQLKATLERMFEHCHPEFFYTKLRIFLAGWKNYKKFPEGMLYEGVSSKPLQFSGGSAAQSTTFQVFDAVLGIVHPKVEDGQKAFLESMLDYMPRWHREFVLYVRNGPSVRDYVQKSNDNNLKELYNDCVESLIQFRSFHVQIVTRLVQLCLQFSSGGRSAHRSG</sequence>
<dbReference type="EMBL" id="CACRXK020003712">
    <property type="protein sequence ID" value="CAB3999949.1"/>
    <property type="molecule type" value="Genomic_DNA"/>
</dbReference>
<comment type="similarity">
    <text evidence="1">Belongs to the indoleamine 2,3-dioxygenase family.</text>
</comment>
<protein>
    <submittedName>
        <fullName evidence="5">Indoleamine 2,3-dioxygenase 2</fullName>
    </submittedName>
</protein>
<evidence type="ECO:0000256" key="4">
    <source>
        <dbReference type="PIRSR" id="PIRSR600898-1"/>
    </source>
</evidence>
<dbReference type="GO" id="GO:0004833">
    <property type="term" value="F:L-tryptophan 2,3-dioxygenase activity"/>
    <property type="evidence" value="ECO:0007669"/>
    <property type="project" value="TreeGrafter"/>
</dbReference>
<dbReference type="GO" id="GO:0005737">
    <property type="term" value="C:cytoplasm"/>
    <property type="evidence" value="ECO:0007669"/>
    <property type="project" value="TreeGrafter"/>
</dbReference>
<dbReference type="GO" id="GO:0046872">
    <property type="term" value="F:metal ion binding"/>
    <property type="evidence" value="ECO:0007669"/>
    <property type="project" value="UniProtKB-KW"/>
</dbReference>
<dbReference type="Proteomes" id="UP001152795">
    <property type="component" value="Unassembled WGS sequence"/>
</dbReference>
<dbReference type="Pfam" id="PF01231">
    <property type="entry name" value="IDO"/>
    <property type="match status" value="1"/>
</dbReference>
<evidence type="ECO:0000313" key="5">
    <source>
        <dbReference type="EMBL" id="CAB3999949.1"/>
    </source>
</evidence>
<organism evidence="5 6">
    <name type="scientific">Paramuricea clavata</name>
    <name type="common">Red gorgonian</name>
    <name type="synonym">Violescent sea-whip</name>
    <dbReference type="NCBI Taxonomy" id="317549"/>
    <lineage>
        <taxon>Eukaryota</taxon>
        <taxon>Metazoa</taxon>
        <taxon>Cnidaria</taxon>
        <taxon>Anthozoa</taxon>
        <taxon>Octocorallia</taxon>
        <taxon>Malacalcyonacea</taxon>
        <taxon>Plexauridae</taxon>
        <taxon>Paramuricea</taxon>
    </lineage>
</organism>
<dbReference type="GO" id="GO:0020037">
    <property type="term" value="F:heme binding"/>
    <property type="evidence" value="ECO:0007669"/>
    <property type="project" value="InterPro"/>
</dbReference>